<keyword evidence="4" id="KW-0804">Transcription</keyword>
<dbReference type="AlphaFoldDB" id="A0AA38WI85"/>
<dbReference type="PANTHER" id="PTHR45855">
    <property type="entry name" value="TRANSCRIPTION FACTOR PIF1-RELATED"/>
    <property type="match status" value="1"/>
</dbReference>
<keyword evidence="5" id="KW-0539">Nucleus</keyword>
<dbReference type="GO" id="GO:0046983">
    <property type="term" value="F:protein dimerization activity"/>
    <property type="evidence" value="ECO:0007669"/>
    <property type="project" value="InterPro"/>
</dbReference>
<dbReference type="GO" id="GO:0005634">
    <property type="term" value="C:nucleus"/>
    <property type="evidence" value="ECO:0007669"/>
    <property type="project" value="UniProtKB-SubCell"/>
</dbReference>
<organism evidence="8 9">
    <name type="scientific">Centaurea solstitialis</name>
    <name type="common">yellow star-thistle</name>
    <dbReference type="NCBI Taxonomy" id="347529"/>
    <lineage>
        <taxon>Eukaryota</taxon>
        <taxon>Viridiplantae</taxon>
        <taxon>Streptophyta</taxon>
        <taxon>Embryophyta</taxon>
        <taxon>Tracheophyta</taxon>
        <taxon>Spermatophyta</taxon>
        <taxon>Magnoliopsida</taxon>
        <taxon>eudicotyledons</taxon>
        <taxon>Gunneridae</taxon>
        <taxon>Pentapetalae</taxon>
        <taxon>asterids</taxon>
        <taxon>campanulids</taxon>
        <taxon>Asterales</taxon>
        <taxon>Asteraceae</taxon>
        <taxon>Carduoideae</taxon>
        <taxon>Cardueae</taxon>
        <taxon>Centaureinae</taxon>
        <taxon>Centaurea</taxon>
    </lineage>
</organism>
<protein>
    <recommendedName>
        <fullName evidence="7">BHLH domain-containing protein</fullName>
    </recommendedName>
</protein>
<dbReference type="InterPro" id="IPR036638">
    <property type="entry name" value="HLH_DNA-bd_sf"/>
</dbReference>
<comment type="subcellular location">
    <subcellularLocation>
        <location evidence="1">Nucleus</location>
    </subcellularLocation>
</comment>
<dbReference type="EMBL" id="JARYMX010000005">
    <property type="protein sequence ID" value="KAJ9549411.1"/>
    <property type="molecule type" value="Genomic_DNA"/>
</dbReference>
<sequence>MQKNDSNQQSPPKETTGIPWLSEALDTTTPLELSHEVGSSYVDMVKALTEVELPLPTPTPETSCTLTRETNFTRFELGQSSGSKRKADEIEGNIERETELKSKEHDDRQPRSESIAAQINATEKNFVFCFVKRRRNRITDRIRTLQALVPNCNKRDKASILDDAVEYIKFLQMQVQMMQPTGVGFMPHGFYVSPTRQPGLQVPNLGPHYFMRPSIGMQYGIPQFGSYFPTNIPILPPSFSGFPQLVMDVDMGTTGSLPLGQTRPRIHPPPELRFPSQGSQFGYSSSTTPPFSDTTIQTTFSQAGSTNTLGQPLYRMPTTTT</sequence>
<keyword evidence="3" id="KW-0238">DNA-binding</keyword>
<feature type="region of interest" description="Disordered" evidence="6">
    <location>
        <begin position="1"/>
        <end position="23"/>
    </location>
</feature>
<dbReference type="InterPro" id="IPR045239">
    <property type="entry name" value="bHLH95_bHLH"/>
</dbReference>
<dbReference type="SMART" id="SM00353">
    <property type="entry name" value="HLH"/>
    <property type="match status" value="1"/>
</dbReference>
<keyword evidence="2" id="KW-0805">Transcription regulation</keyword>
<proteinExistence type="predicted"/>
<dbReference type="CDD" id="cd11393">
    <property type="entry name" value="bHLH_AtbHLH_like"/>
    <property type="match status" value="1"/>
</dbReference>
<dbReference type="SUPFAM" id="SSF47459">
    <property type="entry name" value="HLH, helix-loop-helix DNA-binding domain"/>
    <property type="match status" value="1"/>
</dbReference>
<evidence type="ECO:0000256" key="4">
    <source>
        <dbReference type="ARBA" id="ARBA00023163"/>
    </source>
</evidence>
<evidence type="ECO:0000256" key="5">
    <source>
        <dbReference type="ARBA" id="ARBA00023242"/>
    </source>
</evidence>
<reference evidence="8" key="1">
    <citation type="submission" date="2023-03" db="EMBL/GenBank/DDBJ databases">
        <title>Chromosome-scale reference genome and RAD-based genetic map of yellow starthistle (Centaurea solstitialis) reveal putative structural variation and QTLs associated with invader traits.</title>
        <authorList>
            <person name="Reatini B."/>
            <person name="Cang F.A."/>
            <person name="Jiang Q."/>
            <person name="Mckibben M.T.W."/>
            <person name="Barker M.S."/>
            <person name="Rieseberg L.H."/>
            <person name="Dlugosch K.M."/>
        </authorList>
    </citation>
    <scope>NUCLEOTIDE SEQUENCE</scope>
    <source>
        <strain evidence="8">CAN-66</strain>
        <tissue evidence="8">Leaf</tissue>
    </source>
</reference>
<evidence type="ECO:0000256" key="1">
    <source>
        <dbReference type="ARBA" id="ARBA00004123"/>
    </source>
</evidence>
<keyword evidence="9" id="KW-1185">Reference proteome</keyword>
<dbReference type="GO" id="GO:0003677">
    <property type="term" value="F:DNA binding"/>
    <property type="evidence" value="ECO:0007669"/>
    <property type="project" value="UniProtKB-KW"/>
</dbReference>
<evidence type="ECO:0000313" key="9">
    <source>
        <dbReference type="Proteomes" id="UP001172457"/>
    </source>
</evidence>
<gene>
    <name evidence="8" type="ORF">OSB04_021954</name>
</gene>
<dbReference type="InterPro" id="IPR031066">
    <property type="entry name" value="bHLH_ALC-like_plant"/>
</dbReference>
<feature type="compositionally biased region" description="Polar residues" evidence="6">
    <location>
        <begin position="1"/>
        <end position="13"/>
    </location>
</feature>
<name>A0AA38WI85_9ASTR</name>
<dbReference type="PROSITE" id="PS50888">
    <property type="entry name" value="BHLH"/>
    <property type="match status" value="1"/>
</dbReference>
<evidence type="ECO:0000256" key="6">
    <source>
        <dbReference type="SAM" id="MobiDB-lite"/>
    </source>
</evidence>
<feature type="domain" description="BHLH" evidence="7">
    <location>
        <begin position="122"/>
        <end position="171"/>
    </location>
</feature>
<evidence type="ECO:0000313" key="8">
    <source>
        <dbReference type="EMBL" id="KAJ9549411.1"/>
    </source>
</evidence>
<dbReference type="Proteomes" id="UP001172457">
    <property type="component" value="Chromosome 5"/>
</dbReference>
<accession>A0AA38WI85</accession>
<dbReference type="InterPro" id="IPR011598">
    <property type="entry name" value="bHLH_dom"/>
</dbReference>
<comment type="caution">
    <text evidence="8">The sequence shown here is derived from an EMBL/GenBank/DDBJ whole genome shotgun (WGS) entry which is preliminary data.</text>
</comment>
<evidence type="ECO:0000259" key="7">
    <source>
        <dbReference type="PROSITE" id="PS50888"/>
    </source>
</evidence>
<dbReference type="Gene3D" id="4.10.280.10">
    <property type="entry name" value="Helix-loop-helix DNA-binding domain"/>
    <property type="match status" value="1"/>
</dbReference>
<evidence type="ECO:0000256" key="3">
    <source>
        <dbReference type="ARBA" id="ARBA00023125"/>
    </source>
</evidence>
<evidence type="ECO:0000256" key="2">
    <source>
        <dbReference type="ARBA" id="ARBA00023015"/>
    </source>
</evidence>
<dbReference type="Pfam" id="PF00010">
    <property type="entry name" value="HLH"/>
    <property type="match status" value="1"/>
</dbReference>